<gene>
    <name evidence="8" type="ORF">CYNAS_LOCUS14790</name>
</gene>
<feature type="transmembrane region" description="Helical" evidence="7">
    <location>
        <begin position="151"/>
        <end position="172"/>
    </location>
</feature>
<feature type="transmembrane region" description="Helical" evidence="7">
    <location>
        <begin position="62"/>
        <end position="85"/>
    </location>
</feature>
<keyword evidence="7" id="KW-1133">Transmembrane helix</keyword>
<accession>A0AA36H2N3</accession>
<evidence type="ECO:0000313" key="8">
    <source>
        <dbReference type="EMBL" id="CAJ0602807.1"/>
    </source>
</evidence>
<feature type="transmembrane region" description="Helical" evidence="7">
    <location>
        <begin position="33"/>
        <end position="53"/>
    </location>
</feature>
<evidence type="ECO:0000256" key="4">
    <source>
        <dbReference type="ARBA" id="ARBA00023170"/>
    </source>
</evidence>
<dbReference type="PANTHER" id="PTHR24246:SF27">
    <property type="entry name" value="ADENOSINE RECEPTOR, ISOFORM A"/>
    <property type="match status" value="1"/>
</dbReference>
<keyword evidence="4" id="KW-0675">Receptor</keyword>
<feature type="transmembrane region" description="Helical" evidence="7">
    <location>
        <begin position="192"/>
        <end position="218"/>
    </location>
</feature>
<keyword evidence="7" id="KW-0812">Transmembrane</keyword>
<evidence type="ECO:0000313" key="9">
    <source>
        <dbReference type="Proteomes" id="UP001176961"/>
    </source>
</evidence>
<evidence type="ECO:0000256" key="6">
    <source>
        <dbReference type="ARBA" id="ARBA00023224"/>
    </source>
</evidence>
<keyword evidence="5" id="KW-0325">Glycoprotein</keyword>
<keyword evidence="3" id="KW-0297">G-protein coupled receptor</keyword>
<evidence type="ECO:0000256" key="3">
    <source>
        <dbReference type="ARBA" id="ARBA00023040"/>
    </source>
</evidence>
<organism evidence="8 9">
    <name type="scientific">Cylicocyclus nassatus</name>
    <name type="common">Nematode worm</name>
    <dbReference type="NCBI Taxonomy" id="53992"/>
    <lineage>
        <taxon>Eukaryota</taxon>
        <taxon>Metazoa</taxon>
        <taxon>Ecdysozoa</taxon>
        <taxon>Nematoda</taxon>
        <taxon>Chromadorea</taxon>
        <taxon>Rhabditida</taxon>
        <taxon>Rhabditina</taxon>
        <taxon>Rhabditomorpha</taxon>
        <taxon>Strongyloidea</taxon>
        <taxon>Strongylidae</taxon>
        <taxon>Cylicocyclus</taxon>
    </lineage>
</organism>
<dbReference type="EMBL" id="CATQJL010000305">
    <property type="protein sequence ID" value="CAJ0602807.1"/>
    <property type="molecule type" value="Genomic_DNA"/>
</dbReference>
<comment type="subcellular location">
    <subcellularLocation>
        <location evidence="1">Cell membrane</location>
        <topology evidence="1">Multi-pass membrane protein</topology>
    </subcellularLocation>
</comment>
<keyword evidence="9" id="KW-1185">Reference proteome</keyword>
<protein>
    <recommendedName>
        <fullName evidence="10">G-protein coupled receptors family 1 profile domain-containing protein</fullName>
    </recommendedName>
</protein>
<dbReference type="GO" id="GO:0004930">
    <property type="term" value="F:G protein-coupled receptor activity"/>
    <property type="evidence" value="ECO:0007669"/>
    <property type="project" value="UniProtKB-KW"/>
</dbReference>
<feature type="transmembrane region" description="Helical" evidence="7">
    <location>
        <begin position="285"/>
        <end position="307"/>
    </location>
</feature>
<dbReference type="GO" id="GO:0001973">
    <property type="term" value="P:G protein-coupled adenosine receptor signaling pathway"/>
    <property type="evidence" value="ECO:0007669"/>
    <property type="project" value="TreeGrafter"/>
</dbReference>
<feature type="transmembrane region" description="Helical" evidence="7">
    <location>
        <begin position="110"/>
        <end position="130"/>
    </location>
</feature>
<sequence length="364" mass="41434">MEPIQLLPLQTANYSVVRTSLPYVDTDLEIRSYLYAAFGAITCISSTICILVLSTRDLRERYILFLALSLGDLLNGLSFVAAGVFRNLFMYHGSYYIHVTSAQCLLQTPWAVPMLFAGQFPALMNLFIALERVLALEFAEWYHNNWRPHHKLYLIFAAFMMTFMFFMFAVIINHTSTTLYTSRLCTVLNSTGIIYGTAHYALISLTYIFCFIVLMTIFDRVNRLRIAFLNGLRLSVCSKQTPSKEEEGRQKMKLALTGLSVLLVSIPCIFMVMDEYGVPGINELITGIAYCLYAVHSVLSLVVYVVLRPDFRAQLVSLAGMQSFIRAEKLMKRRLATHSEGDKSYFSFNSQSSHTDHQWISHSQ</sequence>
<evidence type="ECO:0000256" key="2">
    <source>
        <dbReference type="ARBA" id="ARBA00022475"/>
    </source>
</evidence>
<proteinExistence type="predicted"/>
<evidence type="ECO:0000256" key="7">
    <source>
        <dbReference type="SAM" id="Phobius"/>
    </source>
</evidence>
<keyword evidence="6" id="KW-0807">Transducer</keyword>
<evidence type="ECO:0008006" key="10">
    <source>
        <dbReference type="Google" id="ProtNLM"/>
    </source>
</evidence>
<dbReference type="Gene3D" id="1.20.1070.10">
    <property type="entry name" value="Rhodopsin 7-helix transmembrane proteins"/>
    <property type="match status" value="1"/>
</dbReference>
<dbReference type="Proteomes" id="UP001176961">
    <property type="component" value="Unassembled WGS sequence"/>
</dbReference>
<dbReference type="GO" id="GO:0005886">
    <property type="term" value="C:plasma membrane"/>
    <property type="evidence" value="ECO:0007669"/>
    <property type="project" value="UniProtKB-SubCell"/>
</dbReference>
<keyword evidence="7" id="KW-0472">Membrane</keyword>
<dbReference type="SUPFAM" id="SSF81321">
    <property type="entry name" value="Family A G protein-coupled receptor-like"/>
    <property type="match status" value="1"/>
</dbReference>
<dbReference type="GO" id="GO:0007189">
    <property type="term" value="P:adenylate cyclase-activating G protein-coupled receptor signaling pathway"/>
    <property type="evidence" value="ECO:0007669"/>
    <property type="project" value="TreeGrafter"/>
</dbReference>
<dbReference type="AlphaFoldDB" id="A0AA36H2N3"/>
<reference evidence="8" key="1">
    <citation type="submission" date="2023-07" db="EMBL/GenBank/DDBJ databases">
        <authorList>
            <consortium name="CYATHOMIX"/>
        </authorList>
    </citation>
    <scope>NUCLEOTIDE SEQUENCE</scope>
    <source>
        <strain evidence="8">N/A</strain>
    </source>
</reference>
<comment type="caution">
    <text evidence="8">The sequence shown here is derived from an EMBL/GenBank/DDBJ whole genome shotgun (WGS) entry which is preliminary data.</text>
</comment>
<evidence type="ECO:0000256" key="5">
    <source>
        <dbReference type="ARBA" id="ARBA00023180"/>
    </source>
</evidence>
<feature type="transmembrane region" description="Helical" evidence="7">
    <location>
        <begin position="254"/>
        <end position="273"/>
    </location>
</feature>
<dbReference type="PANTHER" id="PTHR24246">
    <property type="entry name" value="OLFACTORY RECEPTOR AND ADENOSINE RECEPTOR"/>
    <property type="match status" value="1"/>
</dbReference>
<name>A0AA36H2N3_CYLNA</name>
<evidence type="ECO:0000256" key="1">
    <source>
        <dbReference type="ARBA" id="ARBA00004651"/>
    </source>
</evidence>
<keyword evidence="2" id="KW-1003">Cell membrane</keyword>